<dbReference type="eggNOG" id="COG0204">
    <property type="taxonomic scope" value="Bacteria"/>
</dbReference>
<evidence type="ECO:0000256" key="5">
    <source>
        <dbReference type="ARBA" id="ARBA00023315"/>
    </source>
</evidence>
<dbReference type="PANTHER" id="PTHR10434">
    <property type="entry name" value="1-ACYL-SN-GLYCEROL-3-PHOSPHATE ACYLTRANSFERASE"/>
    <property type="match status" value="1"/>
</dbReference>
<gene>
    <name evidence="7" type="ORF">MCSF7_03078</name>
</gene>
<comment type="pathway">
    <text evidence="1">Lipid metabolism.</text>
</comment>
<evidence type="ECO:0000256" key="1">
    <source>
        <dbReference type="ARBA" id="ARBA00005189"/>
    </source>
</evidence>
<dbReference type="Pfam" id="PF01553">
    <property type="entry name" value="Acyltransferase"/>
    <property type="match status" value="1"/>
</dbReference>
<dbReference type="InterPro" id="IPR002123">
    <property type="entry name" value="Plipid/glycerol_acylTrfase"/>
</dbReference>
<dbReference type="AlphaFoldDB" id="F9UJF7"/>
<sequence>MNFNAKMIFSWPVALWYAFRMRSYARKYNKYPEQYTIQQRNDWLLKRAKFILWLFNVKVEVEGYDDLPKGPVILAPNHKSLLDSAIMLVALQKQTGDASVMNKVPTFLAKKELENKKLVKASIDLLDSFLIDRKNFRQAFDTLNKFGTFVKEQRRYGIIFPEGTRVKGPELGEFKAGAFKVASSQYLPVVPVAILNSEDALNRTRKEKLHVKVQFLNPIKAGSVIAMETNALSERVKKSIQGALNNGKN</sequence>
<dbReference type="SUPFAM" id="SSF69593">
    <property type="entry name" value="Glycerol-3-phosphate (1)-acyltransferase"/>
    <property type="match status" value="1"/>
</dbReference>
<organism evidence="7 8">
    <name type="scientific">Mycoplasmopsis columbina SF7</name>
    <dbReference type="NCBI Taxonomy" id="1037410"/>
    <lineage>
        <taxon>Bacteria</taxon>
        <taxon>Bacillati</taxon>
        <taxon>Mycoplasmatota</taxon>
        <taxon>Mycoplasmoidales</taxon>
        <taxon>Metamycoplasmataceae</taxon>
        <taxon>Mycoplasmopsis</taxon>
    </lineage>
</organism>
<dbReference type="SMART" id="SM00563">
    <property type="entry name" value="PlsC"/>
    <property type="match status" value="1"/>
</dbReference>
<accession>F9UJF7</accession>
<evidence type="ECO:0000256" key="3">
    <source>
        <dbReference type="ARBA" id="ARBA00022679"/>
    </source>
</evidence>
<dbReference type="GO" id="GO:0003841">
    <property type="term" value="F:1-acylglycerol-3-phosphate O-acyltransferase activity"/>
    <property type="evidence" value="ECO:0007669"/>
    <property type="project" value="TreeGrafter"/>
</dbReference>
<feature type="domain" description="Phospholipid/glycerol acyltransferase" evidence="6">
    <location>
        <begin position="72"/>
        <end position="197"/>
    </location>
</feature>
<keyword evidence="3 7" id="KW-0808">Transferase</keyword>
<dbReference type="CDD" id="cd07989">
    <property type="entry name" value="LPLAT_AGPAT-like"/>
    <property type="match status" value="1"/>
</dbReference>
<evidence type="ECO:0000256" key="4">
    <source>
        <dbReference type="ARBA" id="ARBA00023098"/>
    </source>
</evidence>
<evidence type="ECO:0000313" key="8">
    <source>
        <dbReference type="Proteomes" id="UP000004978"/>
    </source>
</evidence>
<dbReference type="RefSeq" id="WP_006608424.1">
    <property type="nucleotide sequence ID" value="NZ_AFXA01000005.1"/>
</dbReference>
<keyword evidence="4" id="KW-0443">Lipid metabolism</keyword>
<evidence type="ECO:0000313" key="7">
    <source>
        <dbReference type="EMBL" id="EGV00500.1"/>
    </source>
</evidence>
<evidence type="ECO:0000256" key="2">
    <source>
        <dbReference type="ARBA" id="ARBA00022516"/>
    </source>
</evidence>
<keyword evidence="8" id="KW-1185">Reference proteome</keyword>
<name>F9UJF7_9BACT</name>
<protein>
    <submittedName>
        <fullName evidence="7">1-acyl-sn-glycerol-3-phosphate acyltransferase</fullName>
    </submittedName>
</protein>
<dbReference type="STRING" id="1037410.MCSF7_03078"/>
<dbReference type="Proteomes" id="UP000004978">
    <property type="component" value="Unassembled WGS sequence"/>
</dbReference>
<keyword evidence="5 7" id="KW-0012">Acyltransferase</keyword>
<comment type="caution">
    <text evidence="7">The sequence shown here is derived from an EMBL/GenBank/DDBJ whole genome shotgun (WGS) entry which is preliminary data.</text>
</comment>
<dbReference type="PANTHER" id="PTHR10434:SF64">
    <property type="entry name" value="1-ACYL-SN-GLYCEROL-3-PHOSPHATE ACYLTRANSFERASE-RELATED"/>
    <property type="match status" value="1"/>
</dbReference>
<evidence type="ECO:0000259" key="6">
    <source>
        <dbReference type="SMART" id="SM00563"/>
    </source>
</evidence>
<keyword evidence="2" id="KW-0444">Lipid biosynthesis</keyword>
<dbReference type="GO" id="GO:0006654">
    <property type="term" value="P:phosphatidic acid biosynthetic process"/>
    <property type="evidence" value="ECO:0007669"/>
    <property type="project" value="TreeGrafter"/>
</dbReference>
<reference evidence="7 8" key="1">
    <citation type="journal article" date="2013" name="Genome Announc.">
        <title>Genome Sequence of Mycoplasma columbinum Strain SF7.</title>
        <authorList>
            <person name="Guo Z."/>
            <person name="Xu X."/>
            <person name="Zheng Q."/>
            <person name="Li T."/>
            <person name="Kuang S."/>
            <person name="Zhang Z."/>
            <person name="Chen Y."/>
            <person name="Lu X."/>
            <person name="Zhou R."/>
            <person name="Bi D."/>
            <person name="Jin H."/>
        </authorList>
    </citation>
    <scope>NUCLEOTIDE SEQUENCE [LARGE SCALE GENOMIC DNA]</scope>
    <source>
        <strain evidence="7 8">SF7</strain>
    </source>
</reference>
<proteinExistence type="predicted"/>
<dbReference type="EMBL" id="AFXA01000005">
    <property type="protein sequence ID" value="EGV00500.1"/>
    <property type="molecule type" value="Genomic_DNA"/>
</dbReference>